<evidence type="ECO:0000256" key="4">
    <source>
        <dbReference type="ARBA" id="ARBA00022676"/>
    </source>
</evidence>
<evidence type="ECO:0000313" key="15">
    <source>
        <dbReference type="Proteomes" id="UP000038830"/>
    </source>
</evidence>
<feature type="transmembrane region" description="Helical" evidence="12">
    <location>
        <begin position="1082"/>
        <end position="1106"/>
    </location>
</feature>
<dbReference type="GO" id="GO:0005886">
    <property type="term" value="C:plasma membrane"/>
    <property type="evidence" value="ECO:0007669"/>
    <property type="project" value="UniProtKB-SubCell"/>
</dbReference>
<evidence type="ECO:0000259" key="13">
    <source>
        <dbReference type="SMART" id="SM01117"/>
    </source>
</evidence>
<evidence type="ECO:0000256" key="7">
    <source>
        <dbReference type="ARBA" id="ARBA00022989"/>
    </source>
</evidence>
<dbReference type="GO" id="GO:0006031">
    <property type="term" value="P:chitin biosynthetic process"/>
    <property type="evidence" value="ECO:0007669"/>
    <property type="project" value="TreeGrafter"/>
</dbReference>
<dbReference type="InterPro" id="IPR029044">
    <property type="entry name" value="Nucleotide-diphossugar_trans"/>
</dbReference>
<sequence>MFHRDGSIKRNNSKRKQRYDTFDDEALLPHSQSHSSGLERKVSLVRPERNNLNNPENPHYYYAQVAAQEQDHLQVNPSSTGVDPIALDRSASKGSRTSRLRLPEEEDELVGVSGDATTTGIELNDLSNEDSETSYSGPSKGRTVYGLNDEYESPFKSSGIGRSASSKNAKSAKKSSENKEEKKLSFWRLYCYVITFWAPGSILKLFGMPKKDQQMAWREKIALITVILYMGTFVAYLTFGFTRTVCDSSTSRLRNNEINSGVLIINGKAYDLTSSSHPAAAGITAGTNVLYPPINAGGMDASFLFQNVNGNCRELITPRDNCTIPNDDGNLAWYMPCKLFEHDGSSTPNFTYNGYYDGWACHTSQSARDAYYGLTSVGDVYFTWDDVKNSSRNLVVYSGNVLDLDLIDWIQYTDLEYPALFDELKESDMAGYDVSLLLANSADKRAARCLSEIVKVGVVDSESVGCIASKVVLYVSLVFILSIVVVKFAFACYFKWVVAPRQGADIVDSKTMNERDNEREDWAENEYSLGPISEPNLTKRSSRLDFLKNNRLSMYDLDQIADGDTNMYNSSDSGMTTMALQAARQNQMEARNRTLTRRTSHLDLTPFGSRNPSVSNLNAMMEINDLDPDVIHPNVVPQPPANFQPFGYPLAHTMNLVTCYSEDEAGLRTTLDSIATTDYPNSHKLIVILCDGLIKGSGNDKTTPDIALSMMTDFAVEPENVQPYSYVAVAQGTKRHNMAKVYAGFYKYDAATVPQEKQQRVPIICIVKCGTPSEANSAKPGNRGKRDSQIILMSFLQRIKFDERMTELEYDILLNIWKVTGLLADMYEIVLMVDADTKVYPDSLTHMVASMVKDPMIMGLCGETKIANKRQSWVTAIQVFEYFISHHQAKAFESVFGGVTCLPGCFCMYRIKAPKSSDGYWVPILANPDIVERYSDNVVDTLHKKNLLLLGEDRFLSTLMLRTFPKRKQVFVSKAVCKTIVPDKFKVLLSQRRRWINSTVHNLMELVLVKDLCGTFCFSMQFVVGIELIGTLVLPAALTFTLYVVIVAIVSKPTPVLSLVLLAIILGIPGLLIVVTASRWSYLGWMVIYLGALPIWNFVLPSYAYWKFDDFSWGETRTIAGGDKGHEDEGGDFDHSKIKMRRWKEFERERLAESDGLAVPQSTWNPADHKGPYVEVDEA</sequence>
<evidence type="ECO:0000256" key="3">
    <source>
        <dbReference type="ARBA" id="ARBA00022475"/>
    </source>
</evidence>
<evidence type="ECO:0000256" key="9">
    <source>
        <dbReference type="ARBA" id="ARBA00023180"/>
    </source>
</evidence>
<feature type="region of interest" description="Disordered" evidence="11">
    <location>
        <begin position="1"/>
        <end position="60"/>
    </location>
</feature>
<feature type="domain" description="Cytochrome b5 heme-binding" evidence="13">
    <location>
        <begin position="382"/>
        <end position="460"/>
    </location>
</feature>
<dbReference type="Pfam" id="PF22997">
    <property type="entry name" value="CHS4"/>
    <property type="match status" value="1"/>
</dbReference>
<evidence type="ECO:0000256" key="1">
    <source>
        <dbReference type="ARBA" id="ARBA00004651"/>
    </source>
</evidence>
<feature type="transmembrane region" description="Helical" evidence="12">
    <location>
        <begin position="187"/>
        <end position="209"/>
    </location>
</feature>
<reference evidence="15" key="1">
    <citation type="journal article" date="2015" name="J. Biotechnol.">
        <title>The structure of the Cyberlindnera jadinii genome and its relation to Candida utilis analyzed by the occurrence of single nucleotide polymorphisms.</title>
        <authorList>
            <person name="Rupp O."/>
            <person name="Brinkrolf K."/>
            <person name="Buerth C."/>
            <person name="Kunigo M."/>
            <person name="Schneider J."/>
            <person name="Jaenicke S."/>
            <person name="Goesmann A."/>
            <person name="Puehler A."/>
            <person name="Jaeger K.-E."/>
            <person name="Ernst J.F."/>
        </authorList>
    </citation>
    <scope>NUCLEOTIDE SEQUENCE [LARGE SCALE GENOMIC DNA]</scope>
    <source>
        <strain evidence="15">ATCC 18201 / CBS 1600 / BCRC 20928 / JCM 3617 / NBRC 0987 / NRRL Y-1542</strain>
    </source>
</reference>
<feature type="compositionally biased region" description="Basic and acidic residues" evidence="11">
    <location>
        <begin position="37"/>
        <end position="49"/>
    </location>
</feature>
<dbReference type="CDD" id="cd04190">
    <property type="entry name" value="Chitin_synth_C"/>
    <property type="match status" value="1"/>
</dbReference>
<dbReference type="Pfam" id="PF03142">
    <property type="entry name" value="Chitin_synth_2"/>
    <property type="match status" value="1"/>
</dbReference>
<feature type="transmembrane region" description="Helical" evidence="12">
    <location>
        <begin position="1028"/>
        <end position="1050"/>
    </location>
</feature>
<dbReference type="InterPro" id="IPR004835">
    <property type="entry name" value="Chitin_synth"/>
</dbReference>
<dbReference type="EC" id="2.4.1.16" evidence="2"/>
<keyword evidence="8 12" id="KW-0472">Membrane</keyword>
<dbReference type="GO" id="GO:0004100">
    <property type="term" value="F:chitin synthase activity"/>
    <property type="evidence" value="ECO:0007669"/>
    <property type="project" value="UniProtKB-EC"/>
</dbReference>
<keyword evidence="7 12" id="KW-1133">Transmembrane helix</keyword>
<dbReference type="SUPFAM" id="SSF53448">
    <property type="entry name" value="Nucleotide-diphospho-sugar transferases"/>
    <property type="match status" value="1"/>
</dbReference>
<proteinExistence type="predicted"/>
<feature type="transmembrane region" description="Helical" evidence="12">
    <location>
        <begin position="471"/>
        <end position="494"/>
    </location>
</feature>
<keyword evidence="4" id="KW-0328">Glycosyltransferase</keyword>
<dbReference type="InterPro" id="IPR001199">
    <property type="entry name" value="Cyt_B5-like_heme/steroid-bd"/>
</dbReference>
<keyword evidence="5" id="KW-0808">Transferase</keyword>
<accession>A0A0H5C8W0</accession>
<evidence type="ECO:0000256" key="8">
    <source>
        <dbReference type="ARBA" id="ARBA00023136"/>
    </source>
</evidence>
<comment type="subcellular location">
    <subcellularLocation>
        <location evidence="1">Cell membrane</location>
        <topology evidence="1">Multi-pass membrane protein</topology>
    </subcellularLocation>
</comment>
<dbReference type="SMART" id="SM01117">
    <property type="entry name" value="Cyt-b5"/>
    <property type="match status" value="1"/>
</dbReference>
<feature type="transmembrane region" description="Helical" evidence="12">
    <location>
        <begin position="1056"/>
        <end position="1075"/>
    </location>
</feature>
<evidence type="ECO:0000256" key="11">
    <source>
        <dbReference type="SAM" id="MobiDB-lite"/>
    </source>
</evidence>
<keyword evidence="6 12" id="KW-0812">Transmembrane</keyword>
<dbReference type="Proteomes" id="UP000038830">
    <property type="component" value="Unassembled WGS sequence"/>
</dbReference>
<gene>
    <name evidence="14" type="primary">CHS3</name>
    <name evidence="14" type="ORF">BN1211_5314</name>
</gene>
<dbReference type="AlphaFoldDB" id="A0A0H5C8W0"/>
<feature type="region of interest" description="Disordered" evidence="11">
    <location>
        <begin position="156"/>
        <end position="175"/>
    </location>
</feature>
<dbReference type="InterPro" id="IPR054295">
    <property type="entry name" value="CHS4-like_dom"/>
</dbReference>
<evidence type="ECO:0000256" key="10">
    <source>
        <dbReference type="ARBA" id="ARBA00049510"/>
    </source>
</evidence>
<dbReference type="GO" id="GO:0030428">
    <property type="term" value="C:cell septum"/>
    <property type="evidence" value="ECO:0007669"/>
    <property type="project" value="TreeGrafter"/>
</dbReference>
<feature type="transmembrane region" description="Helical" evidence="12">
    <location>
        <begin position="221"/>
        <end position="241"/>
    </location>
</feature>
<dbReference type="Gene3D" id="3.90.550.10">
    <property type="entry name" value="Spore Coat Polysaccharide Biosynthesis Protein SpsA, Chain A"/>
    <property type="match status" value="1"/>
</dbReference>
<dbReference type="PANTHER" id="PTHR22914">
    <property type="entry name" value="CHITIN SYNTHASE"/>
    <property type="match status" value="1"/>
</dbReference>
<name>A0A0H5C8W0_CYBJN</name>
<evidence type="ECO:0000256" key="2">
    <source>
        <dbReference type="ARBA" id="ARBA00012543"/>
    </source>
</evidence>
<organism evidence="14 15">
    <name type="scientific">Cyberlindnera jadinii (strain ATCC 18201 / CBS 1600 / BCRC 20928 / JCM 3617 / NBRC 0987 / NRRL Y-1542)</name>
    <name type="common">Torula yeast</name>
    <name type="synonym">Candida utilis</name>
    <dbReference type="NCBI Taxonomy" id="983966"/>
    <lineage>
        <taxon>Eukaryota</taxon>
        <taxon>Fungi</taxon>
        <taxon>Dikarya</taxon>
        <taxon>Ascomycota</taxon>
        <taxon>Saccharomycotina</taxon>
        <taxon>Saccharomycetes</taxon>
        <taxon>Phaffomycetales</taxon>
        <taxon>Phaffomycetaceae</taxon>
        <taxon>Cyberlindnera</taxon>
    </lineage>
</organism>
<comment type="catalytic activity">
    <reaction evidence="10">
        <text>[(1-&gt;4)-N-acetyl-beta-D-glucosaminyl](n) + UDP-N-acetyl-alpha-D-glucosamine = [(1-&gt;4)-N-acetyl-beta-D-glucosaminyl](n+1) + UDP + H(+)</text>
        <dbReference type="Rhea" id="RHEA:16637"/>
        <dbReference type="Rhea" id="RHEA-COMP:9593"/>
        <dbReference type="Rhea" id="RHEA-COMP:9595"/>
        <dbReference type="ChEBI" id="CHEBI:15378"/>
        <dbReference type="ChEBI" id="CHEBI:17029"/>
        <dbReference type="ChEBI" id="CHEBI:57705"/>
        <dbReference type="ChEBI" id="CHEBI:58223"/>
        <dbReference type="EC" id="2.4.1.16"/>
    </reaction>
    <physiologicalReaction direction="left-to-right" evidence="10">
        <dbReference type="Rhea" id="RHEA:16638"/>
    </physiologicalReaction>
</comment>
<keyword evidence="9" id="KW-0325">Glycoprotein</keyword>
<dbReference type="PANTHER" id="PTHR22914:SF16">
    <property type="entry name" value="CHITIN SYNTHASE 3"/>
    <property type="match status" value="1"/>
</dbReference>
<evidence type="ECO:0000313" key="14">
    <source>
        <dbReference type="EMBL" id="CEP24487.1"/>
    </source>
</evidence>
<keyword evidence="3" id="KW-1003">Cell membrane</keyword>
<feature type="region of interest" description="Disordered" evidence="11">
    <location>
        <begin position="1154"/>
        <end position="1179"/>
    </location>
</feature>
<evidence type="ECO:0000256" key="6">
    <source>
        <dbReference type="ARBA" id="ARBA00022692"/>
    </source>
</evidence>
<feature type="region of interest" description="Disordered" evidence="11">
    <location>
        <begin position="75"/>
        <end position="145"/>
    </location>
</feature>
<evidence type="ECO:0000256" key="5">
    <source>
        <dbReference type="ARBA" id="ARBA00022679"/>
    </source>
</evidence>
<dbReference type="EMBL" id="CDQK01000006">
    <property type="protein sequence ID" value="CEP24487.1"/>
    <property type="molecule type" value="Genomic_DNA"/>
</dbReference>
<evidence type="ECO:0000256" key="12">
    <source>
        <dbReference type="SAM" id="Phobius"/>
    </source>
</evidence>
<protein>
    <recommendedName>
        <fullName evidence="2">chitin synthase</fullName>
        <ecNumber evidence="2">2.4.1.16</ecNumber>
    </recommendedName>
</protein>